<comment type="caution">
    <text evidence="1">The sequence shown here is derived from an EMBL/GenBank/DDBJ whole genome shotgun (WGS) entry which is preliminary data.</text>
</comment>
<dbReference type="Gene3D" id="2.60.120.200">
    <property type="match status" value="1"/>
</dbReference>
<sequence>MKPKHLQPEVSDASEVLHLKLWEGTAFDYSLNSHPGVLQATATYKYPGVDLDGNSDYIEVADHDDFTPALTPLSISSWVYMHTATYFVWASKWQVGSNQEWNMYTGTPKKINFRVYDDSAGASIGRLYNTSLASYENQWTHFVAT</sequence>
<feature type="non-terminal residue" evidence="1">
    <location>
        <position position="145"/>
    </location>
</feature>
<proteinExistence type="predicted"/>
<dbReference type="AlphaFoldDB" id="A0A0F9WK09"/>
<gene>
    <name evidence="1" type="ORF">LCGC14_0345650</name>
</gene>
<protein>
    <submittedName>
        <fullName evidence="1">Uncharacterized protein</fullName>
    </submittedName>
</protein>
<dbReference type="EMBL" id="LAZR01000256">
    <property type="protein sequence ID" value="KKN78793.1"/>
    <property type="molecule type" value="Genomic_DNA"/>
</dbReference>
<dbReference type="SUPFAM" id="SSF49899">
    <property type="entry name" value="Concanavalin A-like lectins/glucanases"/>
    <property type="match status" value="1"/>
</dbReference>
<reference evidence="1" key="1">
    <citation type="journal article" date="2015" name="Nature">
        <title>Complex archaea that bridge the gap between prokaryotes and eukaryotes.</title>
        <authorList>
            <person name="Spang A."/>
            <person name="Saw J.H."/>
            <person name="Jorgensen S.L."/>
            <person name="Zaremba-Niedzwiedzka K."/>
            <person name="Martijn J."/>
            <person name="Lind A.E."/>
            <person name="van Eijk R."/>
            <person name="Schleper C."/>
            <person name="Guy L."/>
            <person name="Ettema T.J."/>
        </authorList>
    </citation>
    <scope>NUCLEOTIDE SEQUENCE</scope>
</reference>
<accession>A0A0F9WK09</accession>
<organism evidence="1">
    <name type="scientific">marine sediment metagenome</name>
    <dbReference type="NCBI Taxonomy" id="412755"/>
    <lineage>
        <taxon>unclassified sequences</taxon>
        <taxon>metagenomes</taxon>
        <taxon>ecological metagenomes</taxon>
    </lineage>
</organism>
<dbReference type="InterPro" id="IPR013320">
    <property type="entry name" value="ConA-like_dom_sf"/>
</dbReference>
<evidence type="ECO:0000313" key="1">
    <source>
        <dbReference type="EMBL" id="KKN78793.1"/>
    </source>
</evidence>
<name>A0A0F9WK09_9ZZZZ</name>